<dbReference type="Proteomes" id="UP000094112">
    <property type="component" value="Unassembled WGS sequence"/>
</dbReference>
<evidence type="ECO:0000256" key="10">
    <source>
        <dbReference type="ARBA" id="ARBA00023004"/>
    </source>
</evidence>
<evidence type="ECO:0000256" key="16">
    <source>
        <dbReference type="ARBA" id="ARBA00071191"/>
    </source>
</evidence>
<dbReference type="GeneID" id="30200909"/>
<dbReference type="CDD" id="cd00250">
    <property type="entry name" value="CAS_like"/>
    <property type="match status" value="1"/>
</dbReference>
<evidence type="ECO:0000259" key="18">
    <source>
        <dbReference type="Pfam" id="PF06155"/>
    </source>
</evidence>
<dbReference type="Pfam" id="PF06155">
    <property type="entry name" value="GBBH-like_N"/>
    <property type="match status" value="1"/>
</dbReference>
<dbReference type="FunFam" id="3.60.130.10:FF:000001">
    <property type="entry name" value="Trimethyllysine dioxygenase, mitochondrial"/>
    <property type="match status" value="1"/>
</dbReference>
<gene>
    <name evidence="19" type="ORF">WICANDRAFT_64055</name>
</gene>
<dbReference type="UniPathway" id="UPA00118"/>
<dbReference type="GO" id="GO:0050353">
    <property type="term" value="F:trimethyllysine dioxygenase activity"/>
    <property type="evidence" value="ECO:0007669"/>
    <property type="project" value="UniProtKB-EC"/>
</dbReference>
<evidence type="ECO:0000256" key="14">
    <source>
        <dbReference type="ARBA" id="ARBA00046008"/>
    </source>
</evidence>
<evidence type="ECO:0000256" key="9">
    <source>
        <dbReference type="ARBA" id="ARBA00023002"/>
    </source>
</evidence>
<evidence type="ECO:0000256" key="13">
    <source>
        <dbReference type="ARBA" id="ARBA00032283"/>
    </source>
</evidence>
<comment type="function">
    <text evidence="14">Converts trimethyllysine (TML) into hydroxytrimethyllysine (HTML).</text>
</comment>
<dbReference type="AlphaFoldDB" id="A0A1E3NXM9"/>
<dbReference type="EMBL" id="KV454212">
    <property type="protein sequence ID" value="ODQ57903.1"/>
    <property type="molecule type" value="Genomic_DNA"/>
</dbReference>
<evidence type="ECO:0000313" key="19">
    <source>
        <dbReference type="EMBL" id="ODQ57903.1"/>
    </source>
</evidence>
<keyword evidence="10" id="KW-0408">Iron</keyword>
<organism evidence="19 20">
    <name type="scientific">Wickerhamomyces anomalus (strain ATCC 58044 / CBS 1984 / NCYC 433 / NRRL Y-366-8)</name>
    <name type="common">Yeast</name>
    <name type="synonym">Hansenula anomala</name>
    <dbReference type="NCBI Taxonomy" id="683960"/>
    <lineage>
        <taxon>Eukaryota</taxon>
        <taxon>Fungi</taxon>
        <taxon>Dikarya</taxon>
        <taxon>Ascomycota</taxon>
        <taxon>Saccharomycotina</taxon>
        <taxon>Saccharomycetes</taxon>
        <taxon>Phaffomycetales</taxon>
        <taxon>Wickerhamomycetaceae</taxon>
        <taxon>Wickerhamomyces</taxon>
    </lineage>
</organism>
<evidence type="ECO:0000256" key="11">
    <source>
        <dbReference type="ARBA" id="ARBA00030363"/>
    </source>
</evidence>
<keyword evidence="6" id="KW-0479">Metal-binding</keyword>
<comment type="pathway">
    <text evidence="3">Amine and polyamine biosynthesis; carnitine biosynthesis.</text>
</comment>
<evidence type="ECO:0000256" key="6">
    <source>
        <dbReference type="ARBA" id="ARBA00022723"/>
    </source>
</evidence>
<evidence type="ECO:0000256" key="3">
    <source>
        <dbReference type="ARBA" id="ARBA00005022"/>
    </source>
</evidence>
<sequence>MAEEFIIKNIDKGPELVTITLETGVSFEYLNIWLRDNCHCSECYNSETYQRLLDTFSIPDDIHVKDIKQSAKGIEVAWSDNHNSIYNLQWLSNHTRGVTNSELTKKDLFPKQILWSTDIIKNQIPKVEYKDVLSKKSKDFYNNIHKYGFTFIDNVPVSPEDTEKLCDSIGYIRVTHYGGFWDFTTDLAMKDTAYSEIEIPSHTDGTYWEYTPYLQLFHLLFHDGEGGNTTLVDAFKCAEDMKREYPDHYKFLSTQKVDCHSLGDVYLAQSKPIFIHNDEGELIQVSWNNSDRSSNFGASNQDLQMFYESIKIWNEIIHRDENVLNHRLKPGQALIFDNWRCLHARIGITTGKRRMCGAYFDKEDFQSTLRMINTDSQQKLFESL</sequence>
<dbReference type="PANTHER" id="PTHR10696:SF51">
    <property type="entry name" value="TRIMETHYLLYSINE DIOXYGENASE, MITOCHONDRIAL"/>
    <property type="match status" value="1"/>
</dbReference>
<protein>
    <recommendedName>
        <fullName evidence="16">Trimethyllysine dioxygenase</fullName>
        <ecNumber evidence="5">1.14.11.8</ecNumber>
    </recommendedName>
    <alternativeName>
        <fullName evidence="12">Epsilon-trimethyllysine 2-oxoglutarate dioxygenase</fullName>
    </alternativeName>
    <alternativeName>
        <fullName evidence="11">TML hydroxylase</fullName>
    </alternativeName>
    <alternativeName>
        <fullName evidence="13">TML-alpha-ketoglutarate dioxygenase</fullName>
    </alternativeName>
</protein>
<dbReference type="GO" id="GO:0045329">
    <property type="term" value="P:carnitine biosynthetic process"/>
    <property type="evidence" value="ECO:0007669"/>
    <property type="project" value="UniProtKB-UniPathway"/>
</dbReference>
<proteinExistence type="inferred from homology"/>
<evidence type="ECO:0000256" key="12">
    <source>
        <dbReference type="ARBA" id="ARBA00031778"/>
    </source>
</evidence>
<evidence type="ECO:0000313" key="20">
    <source>
        <dbReference type="Proteomes" id="UP000094112"/>
    </source>
</evidence>
<dbReference type="InterPro" id="IPR010376">
    <property type="entry name" value="GBBH-like_N"/>
</dbReference>
<evidence type="ECO:0000256" key="8">
    <source>
        <dbReference type="ARBA" id="ARBA00022964"/>
    </source>
</evidence>
<comment type="cofactor">
    <cofactor evidence="2">
        <name>L-ascorbate</name>
        <dbReference type="ChEBI" id="CHEBI:38290"/>
    </cofactor>
</comment>
<name>A0A1E3NXM9_WICAA</name>
<evidence type="ECO:0000256" key="5">
    <source>
        <dbReference type="ARBA" id="ARBA00012267"/>
    </source>
</evidence>
<dbReference type="NCBIfam" id="TIGR02410">
    <property type="entry name" value="carnitine_TMLD"/>
    <property type="match status" value="1"/>
</dbReference>
<keyword evidence="8" id="KW-0223">Dioxygenase</keyword>
<keyword evidence="7" id="KW-0124">Carnitine biosynthesis</keyword>
<feature type="domain" description="TauD/TfdA-like" evidence="17">
    <location>
        <begin position="126"/>
        <end position="359"/>
    </location>
</feature>
<dbReference type="EC" id="1.14.11.8" evidence="5"/>
<dbReference type="Pfam" id="PF02668">
    <property type="entry name" value="TauD"/>
    <property type="match status" value="1"/>
</dbReference>
<dbReference type="InterPro" id="IPR050411">
    <property type="entry name" value="AlphaKG_dependent_hydroxylases"/>
</dbReference>
<dbReference type="GO" id="GO:0005506">
    <property type="term" value="F:iron ion binding"/>
    <property type="evidence" value="ECO:0007669"/>
    <property type="project" value="InterPro"/>
</dbReference>
<dbReference type="Gene3D" id="3.60.130.10">
    <property type="entry name" value="Clavaminate synthase-like"/>
    <property type="match status" value="1"/>
</dbReference>
<dbReference type="Gene3D" id="3.30.2020.30">
    <property type="match status" value="1"/>
</dbReference>
<comment type="catalytic activity">
    <reaction evidence="15">
        <text>N(6),N(6),N(6)-trimethyl-L-lysine + 2-oxoglutarate + O2 = (3S)-3-hydroxy-N(6),N(6),N(6)-trimethyl-L-lysine + succinate + CO2</text>
        <dbReference type="Rhea" id="RHEA:14181"/>
        <dbReference type="ChEBI" id="CHEBI:15379"/>
        <dbReference type="ChEBI" id="CHEBI:16526"/>
        <dbReference type="ChEBI" id="CHEBI:16810"/>
        <dbReference type="ChEBI" id="CHEBI:30031"/>
        <dbReference type="ChEBI" id="CHEBI:58100"/>
        <dbReference type="ChEBI" id="CHEBI:141499"/>
        <dbReference type="EC" id="1.14.11.8"/>
    </reaction>
</comment>
<dbReference type="InterPro" id="IPR012776">
    <property type="entry name" value="Trimethyllysine_dOase"/>
</dbReference>
<dbReference type="FunFam" id="3.30.2020.30:FF:000002">
    <property type="entry name" value="Putative gamma-butyrobetaine dioxygenase"/>
    <property type="match status" value="1"/>
</dbReference>
<dbReference type="InterPro" id="IPR003819">
    <property type="entry name" value="TauD/TfdA-like"/>
</dbReference>
<evidence type="ECO:0000259" key="17">
    <source>
        <dbReference type="Pfam" id="PF02668"/>
    </source>
</evidence>
<accession>A0A1E3NXM9</accession>
<reference evidence="19 20" key="1">
    <citation type="journal article" date="2016" name="Proc. Natl. Acad. Sci. U.S.A.">
        <title>Comparative genomics of biotechnologically important yeasts.</title>
        <authorList>
            <person name="Riley R."/>
            <person name="Haridas S."/>
            <person name="Wolfe K.H."/>
            <person name="Lopes M.R."/>
            <person name="Hittinger C.T."/>
            <person name="Goeker M."/>
            <person name="Salamov A.A."/>
            <person name="Wisecaver J.H."/>
            <person name="Long T.M."/>
            <person name="Calvey C.H."/>
            <person name="Aerts A.L."/>
            <person name="Barry K.W."/>
            <person name="Choi C."/>
            <person name="Clum A."/>
            <person name="Coughlan A.Y."/>
            <person name="Deshpande S."/>
            <person name="Douglass A.P."/>
            <person name="Hanson S.J."/>
            <person name="Klenk H.-P."/>
            <person name="LaButti K.M."/>
            <person name="Lapidus A."/>
            <person name="Lindquist E.A."/>
            <person name="Lipzen A.M."/>
            <person name="Meier-Kolthoff J.P."/>
            <person name="Ohm R.A."/>
            <person name="Otillar R.P."/>
            <person name="Pangilinan J.L."/>
            <person name="Peng Y."/>
            <person name="Rokas A."/>
            <person name="Rosa C.A."/>
            <person name="Scheuner C."/>
            <person name="Sibirny A.A."/>
            <person name="Slot J.C."/>
            <person name="Stielow J.B."/>
            <person name="Sun H."/>
            <person name="Kurtzman C.P."/>
            <person name="Blackwell M."/>
            <person name="Grigoriev I.V."/>
            <person name="Jeffries T.W."/>
        </authorList>
    </citation>
    <scope>NUCLEOTIDE SEQUENCE [LARGE SCALE GENOMIC DNA]</scope>
    <source>
        <strain evidence="20">ATCC 58044 / CBS 1984 / NCYC 433 / NRRL Y-366-8</strain>
    </source>
</reference>
<evidence type="ECO:0000256" key="15">
    <source>
        <dbReference type="ARBA" id="ARBA00049334"/>
    </source>
</evidence>
<evidence type="ECO:0000256" key="2">
    <source>
        <dbReference type="ARBA" id="ARBA00001961"/>
    </source>
</evidence>
<dbReference type="SUPFAM" id="SSF51197">
    <property type="entry name" value="Clavaminate synthase-like"/>
    <property type="match status" value="1"/>
</dbReference>
<dbReference type="OrthoDB" id="408743at2759"/>
<feature type="domain" description="Gamma-butyrobetaine hydroxylase-like N-terminal" evidence="18">
    <location>
        <begin position="13"/>
        <end position="91"/>
    </location>
</feature>
<evidence type="ECO:0000256" key="4">
    <source>
        <dbReference type="ARBA" id="ARBA00008654"/>
    </source>
</evidence>
<keyword evidence="9" id="KW-0560">Oxidoreductase</keyword>
<dbReference type="InterPro" id="IPR042098">
    <property type="entry name" value="TauD-like_sf"/>
</dbReference>
<evidence type="ECO:0000256" key="7">
    <source>
        <dbReference type="ARBA" id="ARBA00022873"/>
    </source>
</evidence>
<comment type="similarity">
    <text evidence="4">Belongs to the gamma-BBH/TMLD family.</text>
</comment>
<dbReference type="InterPro" id="IPR038492">
    <property type="entry name" value="GBBH-like_N_sf"/>
</dbReference>
<dbReference type="GO" id="GO:0005739">
    <property type="term" value="C:mitochondrion"/>
    <property type="evidence" value="ECO:0007669"/>
    <property type="project" value="TreeGrafter"/>
</dbReference>
<evidence type="ECO:0000256" key="1">
    <source>
        <dbReference type="ARBA" id="ARBA00001954"/>
    </source>
</evidence>
<dbReference type="STRING" id="683960.A0A1E3NXM9"/>
<dbReference type="RefSeq" id="XP_019037110.1">
    <property type="nucleotide sequence ID" value="XM_019183663.1"/>
</dbReference>
<dbReference type="PANTHER" id="PTHR10696">
    <property type="entry name" value="GAMMA-BUTYROBETAINE HYDROXYLASE-RELATED"/>
    <property type="match status" value="1"/>
</dbReference>
<keyword evidence="20" id="KW-1185">Reference proteome</keyword>
<comment type="cofactor">
    <cofactor evidence="1">
        <name>Fe(2+)</name>
        <dbReference type="ChEBI" id="CHEBI:29033"/>
    </cofactor>
</comment>